<evidence type="ECO:0000313" key="2">
    <source>
        <dbReference type="Proteomes" id="UP000253208"/>
    </source>
</evidence>
<dbReference type="AlphaFoldDB" id="A0A367FZQ5"/>
<gene>
    <name evidence="1" type="ORF">C4886_11125</name>
</gene>
<dbReference type="EMBL" id="PSQG01000015">
    <property type="protein sequence ID" value="RCH43231.1"/>
    <property type="molecule type" value="Genomic_DNA"/>
</dbReference>
<protein>
    <submittedName>
        <fullName evidence="1">Phage tail protein</fullName>
    </submittedName>
</protein>
<reference evidence="1 2" key="1">
    <citation type="submission" date="2018-02" db="EMBL/GenBank/DDBJ databases">
        <title>Complete genome sequencing of Faecalibacterium prausnitzii strains isolated from the human gut.</title>
        <authorList>
            <person name="Fitzgerald B.C."/>
            <person name="Shkoporov A.N."/>
            <person name="Ross P.R."/>
            <person name="Hill C."/>
        </authorList>
    </citation>
    <scope>NUCLEOTIDE SEQUENCE [LARGE SCALE GENOMIC DNA]</scope>
    <source>
        <strain evidence="1 2">APC942/31-1</strain>
    </source>
</reference>
<dbReference type="Proteomes" id="UP000253208">
    <property type="component" value="Unassembled WGS sequence"/>
</dbReference>
<organism evidence="1 2">
    <name type="scientific">Blautia obeum</name>
    <dbReference type="NCBI Taxonomy" id="40520"/>
    <lineage>
        <taxon>Bacteria</taxon>
        <taxon>Bacillati</taxon>
        <taxon>Bacillota</taxon>
        <taxon>Clostridia</taxon>
        <taxon>Lachnospirales</taxon>
        <taxon>Lachnospiraceae</taxon>
        <taxon>Blautia</taxon>
    </lineage>
</organism>
<comment type="caution">
    <text evidence="1">The sequence shown here is derived from an EMBL/GenBank/DDBJ whole genome shotgun (WGS) entry which is preliminary data.</text>
</comment>
<accession>A0A367FZQ5</accession>
<evidence type="ECO:0000313" key="1">
    <source>
        <dbReference type="EMBL" id="RCH43231.1"/>
    </source>
</evidence>
<proteinExistence type="predicted"/>
<sequence length="490" mass="52977">MSNYKHGIRTGRQATAISNPVTSDGCIQCVVGTAPVNLAADPYDTVNKPFACLKKEDAVTALGYCSDFANYTLCQSVYATFNIFAVAPLILINVLDPKKHVKASVSKTYTVEGGKIVIDEEGILLDQLKIANEDGTTTYKVDEDYVASFTSDGTVAVSIVKTGAAKSEKSLKASFVQLDPSAVTYEDVIGSIDAVTKKKTGMELVNMVYPKYGYVPSLLLAPGWSHIPAVALALDAKASSISSLFTGKVVMDVDSAEGKADSIDKVKEFKDNNAISSRGEITMWPMVKVGDYKLYYSAMMAANLQYLAANNNGVPSRSPSNKDAKITGLCLADGSEVLPDMDEANDYCNACGVVTAINMNGWKNWGNNTAVYPSSTDPIDRWINIVTIFDYIENNFKLTFFENVDDLTNYRLIDEVVSGFNMQLNGLQGSDDIAGGEITFNHDENPIANILNGSIKFHTKIGGYTPAEDIYNVFEFDPTITQNALEGGGE</sequence>
<name>A0A367FZQ5_9FIRM</name>